<dbReference type="PROSITE" id="PS51352">
    <property type="entry name" value="THIOREDOXIN_2"/>
    <property type="match status" value="1"/>
</dbReference>
<dbReference type="Gene3D" id="3.40.30.10">
    <property type="entry name" value="Glutaredoxin"/>
    <property type="match status" value="1"/>
</dbReference>
<sequence length="371" mass="42070">MMMKKLILSMVLALATGVALAQTDFRYISYQEGLEAAKAEGKLLFVDFYTEWCGPCKMMAREVFPQKEVGDYMNAKFVCLKIDAEKDEGVELAERYAVDAYPTFVIIGADEKEVGRLVGSSEAAAFIAEVDRMVDPEKSPERLRERYAGGERTAELVEAYAALLMSEAQAGRRWDTAKTEEAHRVVADYFRGLSDVDRLKEENVFIYTQYAESPSDELTRFLVEHRDAFPEEVQEELAERIAELYEQCIVGWFAGYEPFDAKAYGQAKQDIDLLGLNADGHYDVLYRFIECHAAGDLEAYLKLCEKKYKGLSESLKQNLMMGLPTLLDTDDQAVLKRASCFIRNQLKDMDLSLLSFIVMALQPIEEKIKVD</sequence>
<dbReference type="InterPro" id="IPR036249">
    <property type="entry name" value="Thioredoxin-like_sf"/>
</dbReference>
<dbReference type="InterPro" id="IPR017937">
    <property type="entry name" value="Thioredoxin_CS"/>
</dbReference>
<protein>
    <submittedName>
        <fullName evidence="4">Thioredoxin family protein</fullName>
    </submittedName>
</protein>
<dbReference type="EMBL" id="DXFT01000117">
    <property type="protein sequence ID" value="HIX03683.1"/>
    <property type="molecule type" value="Genomic_DNA"/>
</dbReference>
<evidence type="ECO:0000313" key="5">
    <source>
        <dbReference type="Proteomes" id="UP000824202"/>
    </source>
</evidence>
<evidence type="ECO:0000313" key="4">
    <source>
        <dbReference type="EMBL" id="HIX03683.1"/>
    </source>
</evidence>
<dbReference type="PANTHER" id="PTHR10438">
    <property type="entry name" value="THIOREDOXIN"/>
    <property type="match status" value="1"/>
</dbReference>
<name>A0A9D2ABH1_9BACT</name>
<evidence type="ECO:0000256" key="2">
    <source>
        <dbReference type="SAM" id="SignalP"/>
    </source>
</evidence>
<gene>
    <name evidence="4" type="ORF">H9863_06160</name>
</gene>
<dbReference type="InterPro" id="IPR013766">
    <property type="entry name" value="Thioredoxin_domain"/>
</dbReference>
<dbReference type="InterPro" id="IPR050620">
    <property type="entry name" value="Thioredoxin_H-type-like"/>
</dbReference>
<feature type="chain" id="PRO_5038381726" evidence="2">
    <location>
        <begin position="22"/>
        <end position="371"/>
    </location>
</feature>
<feature type="signal peptide" evidence="2">
    <location>
        <begin position="1"/>
        <end position="21"/>
    </location>
</feature>
<comment type="caution">
    <text evidence="4">The sequence shown here is derived from an EMBL/GenBank/DDBJ whole genome shotgun (WGS) entry which is preliminary data.</text>
</comment>
<proteinExistence type="predicted"/>
<dbReference type="CDD" id="cd02947">
    <property type="entry name" value="TRX_family"/>
    <property type="match status" value="1"/>
</dbReference>
<dbReference type="PANTHER" id="PTHR10438:SF468">
    <property type="entry name" value="THIOREDOXIN-1-RELATED"/>
    <property type="match status" value="1"/>
</dbReference>
<reference evidence="4" key="1">
    <citation type="journal article" date="2021" name="PeerJ">
        <title>Extensive microbial diversity within the chicken gut microbiome revealed by metagenomics and culture.</title>
        <authorList>
            <person name="Gilroy R."/>
            <person name="Ravi A."/>
            <person name="Getino M."/>
            <person name="Pursley I."/>
            <person name="Horton D.L."/>
            <person name="Alikhan N.F."/>
            <person name="Baker D."/>
            <person name="Gharbi K."/>
            <person name="Hall N."/>
            <person name="Watson M."/>
            <person name="Adriaenssens E.M."/>
            <person name="Foster-Nyarko E."/>
            <person name="Jarju S."/>
            <person name="Secka A."/>
            <person name="Antonio M."/>
            <person name="Oren A."/>
            <person name="Chaudhuri R.R."/>
            <person name="La Ragione R."/>
            <person name="Hildebrand F."/>
            <person name="Pallen M.J."/>
        </authorList>
    </citation>
    <scope>NUCLEOTIDE SEQUENCE</scope>
    <source>
        <strain evidence="4">23274</strain>
    </source>
</reference>
<accession>A0A9D2ABH1</accession>
<dbReference type="SUPFAM" id="SSF52833">
    <property type="entry name" value="Thioredoxin-like"/>
    <property type="match status" value="1"/>
</dbReference>
<dbReference type="AlphaFoldDB" id="A0A9D2ABH1"/>
<dbReference type="PROSITE" id="PS00194">
    <property type="entry name" value="THIOREDOXIN_1"/>
    <property type="match status" value="1"/>
</dbReference>
<keyword evidence="1" id="KW-0676">Redox-active center</keyword>
<evidence type="ECO:0000256" key="1">
    <source>
        <dbReference type="ARBA" id="ARBA00023284"/>
    </source>
</evidence>
<dbReference type="Pfam" id="PF00085">
    <property type="entry name" value="Thioredoxin"/>
    <property type="match status" value="1"/>
</dbReference>
<feature type="domain" description="Thioredoxin" evidence="3">
    <location>
        <begin position="9"/>
        <end position="135"/>
    </location>
</feature>
<dbReference type="Proteomes" id="UP000824202">
    <property type="component" value="Unassembled WGS sequence"/>
</dbReference>
<organism evidence="4 5">
    <name type="scientific">Candidatus Odoribacter faecigallinarum</name>
    <dbReference type="NCBI Taxonomy" id="2838706"/>
    <lineage>
        <taxon>Bacteria</taxon>
        <taxon>Pseudomonadati</taxon>
        <taxon>Bacteroidota</taxon>
        <taxon>Bacteroidia</taxon>
        <taxon>Bacteroidales</taxon>
        <taxon>Odoribacteraceae</taxon>
        <taxon>Odoribacter</taxon>
    </lineage>
</organism>
<reference evidence="4" key="2">
    <citation type="submission" date="2021-04" db="EMBL/GenBank/DDBJ databases">
        <authorList>
            <person name="Gilroy R."/>
        </authorList>
    </citation>
    <scope>NUCLEOTIDE SEQUENCE</scope>
    <source>
        <strain evidence="4">23274</strain>
    </source>
</reference>
<keyword evidence="2" id="KW-0732">Signal</keyword>
<evidence type="ECO:0000259" key="3">
    <source>
        <dbReference type="PROSITE" id="PS51352"/>
    </source>
</evidence>